<dbReference type="InterPro" id="IPR037171">
    <property type="entry name" value="NagB/RpiA_transferase-like"/>
</dbReference>
<dbReference type="InterPro" id="IPR004547">
    <property type="entry name" value="Glucosamine6P_isomerase"/>
</dbReference>
<dbReference type="AlphaFoldDB" id="X1MMU6"/>
<dbReference type="InterPro" id="IPR006148">
    <property type="entry name" value="Glc/Gal-6P_isomerase"/>
</dbReference>
<dbReference type="HAMAP" id="MF_01241">
    <property type="entry name" value="GlcN6P_deamin"/>
    <property type="match status" value="1"/>
</dbReference>
<gene>
    <name evidence="6" type="ORF">S06H3_17495</name>
</gene>
<keyword evidence="4" id="KW-0119">Carbohydrate metabolism</keyword>
<dbReference type="CDD" id="cd01399">
    <property type="entry name" value="GlcN6P_deaminase"/>
    <property type="match status" value="1"/>
</dbReference>
<proteinExistence type="inferred from homology"/>
<dbReference type="GO" id="GO:0005975">
    <property type="term" value="P:carbohydrate metabolic process"/>
    <property type="evidence" value="ECO:0007669"/>
    <property type="project" value="InterPro"/>
</dbReference>
<evidence type="ECO:0000256" key="3">
    <source>
        <dbReference type="ARBA" id="ARBA00022801"/>
    </source>
</evidence>
<dbReference type="NCBIfam" id="NF001684">
    <property type="entry name" value="PRK00443.1-4"/>
    <property type="match status" value="1"/>
</dbReference>
<dbReference type="NCBIfam" id="TIGR00502">
    <property type="entry name" value="nagB"/>
    <property type="match status" value="1"/>
</dbReference>
<comment type="caution">
    <text evidence="6">The sequence shown here is derived from an EMBL/GenBank/DDBJ whole genome shotgun (WGS) entry which is preliminary data.</text>
</comment>
<dbReference type="PANTHER" id="PTHR42892">
    <property type="entry name" value="GLUCOSAMINE-6-PHOSPHATE DEAMINASE-LIKE PROTEIN BT_0258-RELATED"/>
    <property type="match status" value="1"/>
</dbReference>
<sequence>MSIKLIVVDDYESMSRRAAEVVIDQMKRKPCIVLGLATGSTPEGLYEELIKAYRRGHIDFSKVITFSLDEYIGLPPAHSQSYWRFMFEKLFEQVNIDYRNIHIPDGMVEIIDDFCEDYEQKIRDAGGIDLQILGIGVNGHIGFNEPGSPSSSRTRKVKLTQETIKDNSRFFESEDQVPRYAISMGQATIMEARKVILLASGKNKADVIRKAVEGPITEEVPASILQSHPDATIIIDREAGSKLRKG</sequence>
<feature type="domain" description="Glucosamine/galactosamine-6-phosphate isomerase" evidence="5">
    <location>
        <begin position="13"/>
        <end position="228"/>
    </location>
</feature>
<dbReference type="FunFam" id="3.40.50.1360:FF:000003">
    <property type="entry name" value="Glucosamine-6-phosphate deaminase"/>
    <property type="match status" value="1"/>
</dbReference>
<dbReference type="Pfam" id="PF01182">
    <property type="entry name" value="Glucosamine_iso"/>
    <property type="match status" value="1"/>
</dbReference>
<dbReference type="InterPro" id="IPR018321">
    <property type="entry name" value="Glucosamine6P_isomerase_CS"/>
</dbReference>
<evidence type="ECO:0000313" key="6">
    <source>
        <dbReference type="EMBL" id="GAI07714.1"/>
    </source>
</evidence>
<dbReference type="PANTHER" id="PTHR42892:SF1">
    <property type="entry name" value="GLUCOSAMINE-6-PHOSPHATE ISOMERASE"/>
    <property type="match status" value="1"/>
</dbReference>
<evidence type="ECO:0000256" key="1">
    <source>
        <dbReference type="ARBA" id="ARBA00000644"/>
    </source>
</evidence>
<dbReference type="GO" id="GO:0004342">
    <property type="term" value="F:glucosamine-6-phosphate deaminase activity"/>
    <property type="evidence" value="ECO:0007669"/>
    <property type="project" value="UniProtKB-EC"/>
</dbReference>
<dbReference type="InterPro" id="IPR052960">
    <property type="entry name" value="GlcN6P_deaminase-like"/>
</dbReference>
<evidence type="ECO:0000256" key="2">
    <source>
        <dbReference type="ARBA" id="ARBA00012680"/>
    </source>
</evidence>
<comment type="catalytic activity">
    <reaction evidence="1">
        <text>alpha-D-glucosamine 6-phosphate + H2O = beta-D-fructose 6-phosphate + NH4(+)</text>
        <dbReference type="Rhea" id="RHEA:12172"/>
        <dbReference type="ChEBI" id="CHEBI:15377"/>
        <dbReference type="ChEBI" id="CHEBI:28938"/>
        <dbReference type="ChEBI" id="CHEBI:57634"/>
        <dbReference type="ChEBI" id="CHEBI:75989"/>
        <dbReference type="EC" id="3.5.99.6"/>
    </reaction>
</comment>
<dbReference type="Gene3D" id="3.40.50.1360">
    <property type="match status" value="1"/>
</dbReference>
<evidence type="ECO:0000259" key="5">
    <source>
        <dbReference type="Pfam" id="PF01182"/>
    </source>
</evidence>
<name>X1MMU6_9ZZZZ</name>
<organism evidence="6">
    <name type="scientific">marine sediment metagenome</name>
    <dbReference type="NCBI Taxonomy" id="412755"/>
    <lineage>
        <taxon>unclassified sequences</taxon>
        <taxon>metagenomes</taxon>
        <taxon>ecological metagenomes</taxon>
    </lineage>
</organism>
<protein>
    <recommendedName>
        <fullName evidence="2">glucosamine-6-phosphate deaminase</fullName>
        <ecNumber evidence="2">3.5.99.6</ecNumber>
    </recommendedName>
</protein>
<keyword evidence="3" id="KW-0378">Hydrolase</keyword>
<dbReference type="EC" id="3.5.99.6" evidence="2"/>
<dbReference type="EMBL" id="BARV01008749">
    <property type="protein sequence ID" value="GAI07714.1"/>
    <property type="molecule type" value="Genomic_DNA"/>
</dbReference>
<dbReference type="SUPFAM" id="SSF100950">
    <property type="entry name" value="NagB/RpiA/CoA transferase-like"/>
    <property type="match status" value="1"/>
</dbReference>
<dbReference type="GO" id="GO:0006044">
    <property type="term" value="P:N-acetylglucosamine metabolic process"/>
    <property type="evidence" value="ECO:0007669"/>
    <property type="project" value="InterPro"/>
</dbReference>
<reference evidence="6" key="1">
    <citation type="journal article" date="2014" name="Front. Microbiol.">
        <title>High frequency of phylogenetically diverse reductive dehalogenase-homologous genes in deep subseafloor sedimentary metagenomes.</title>
        <authorList>
            <person name="Kawai M."/>
            <person name="Futagami T."/>
            <person name="Toyoda A."/>
            <person name="Takaki Y."/>
            <person name="Nishi S."/>
            <person name="Hori S."/>
            <person name="Arai W."/>
            <person name="Tsubouchi T."/>
            <person name="Morono Y."/>
            <person name="Uchiyama I."/>
            <person name="Ito T."/>
            <person name="Fujiyama A."/>
            <person name="Inagaki F."/>
            <person name="Takami H."/>
        </authorList>
    </citation>
    <scope>NUCLEOTIDE SEQUENCE</scope>
    <source>
        <strain evidence="6">Expedition CK06-06</strain>
    </source>
</reference>
<dbReference type="PROSITE" id="PS01161">
    <property type="entry name" value="GLC_GALNAC_ISOMERASE"/>
    <property type="match status" value="1"/>
</dbReference>
<accession>X1MMU6</accession>
<evidence type="ECO:0000256" key="4">
    <source>
        <dbReference type="ARBA" id="ARBA00023277"/>
    </source>
</evidence>